<keyword evidence="6" id="KW-0597">Phosphoprotein</keyword>
<dbReference type="SUPFAM" id="SSF56112">
    <property type="entry name" value="Protein kinase-like (PK-like)"/>
    <property type="match status" value="1"/>
</dbReference>
<dbReference type="FunFam" id="3.30.200.20:FF:000432">
    <property type="entry name" value="LRR receptor-like serine/threonine-protein kinase EFR"/>
    <property type="match status" value="1"/>
</dbReference>
<protein>
    <recommendedName>
        <fullName evidence="23">Receptor kinase-like protein Xa21</fullName>
        <ecNumber evidence="3">2.7.11.1</ecNumber>
    </recommendedName>
</protein>
<keyword evidence="15 25" id="KW-1133">Transmembrane helix</keyword>
<reference evidence="27" key="1">
    <citation type="submission" date="2020-10" db="EMBL/GenBank/DDBJ databases">
        <authorList>
            <person name="Han B."/>
            <person name="Lu T."/>
            <person name="Zhao Q."/>
            <person name="Huang X."/>
            <person name="Zhao Y."/>
        </authorList>
    </citation>
    <scope>NUCLEOTIDE SEQUENCE</scope>
</reference>
<keyword evidence="28" id="KW-1185">Reference proteome</keyword>
<comment type="catalytic activity">
    <reaction evidence="20">
        <text>L-seryl-[protein] + ATP = O-phospho-L-seryl-[protein] + ADP + H(+)</text>
        <dbReference type="Rhea" id="RHEA:17989"/>
        <dbReference type="Rhea" id="RHEA-COMP:9863"/>
        <dbReference type="Rhea" id="RHEA-COMP:11604"/>
        <dbReference type="ChEBI" id="CHEBI:15378"/>
        <dbReference type="ChEBI" id="CHEBI:29999"/>
        <dbReference type="ChEBI" id="CHEBI:30616"/>
        <dbReference type="ChEBI" id="CHEBI:83421"/>
        <dbReference type="ChEBI" id="CHEBI:456216"/>
        <dbReference type="EC" id="2.7.11.1"/>
    </reaction>
</comment>
<dbReference type="InterPro" id="IPR000719">
    <property type="entry name" value="Prot_kinase_dom"/>
</dbReference>
<dbReference type="Gene3D" id="3.80.10.10">
    <property type="entry name" value="Ribonuclease Inhibitor"/>
    <property type="match status" value="2"/>
</dbReference>
<evidence type="ECO:0000313" key="28">
    <source>
        <dbReference type="Proteomes" id="UP000604825"/>
    </source>
</evidence>
<dbReference type="OrthoDB" id="676979at2759"/>
<dbReference type="InterPro" id="IPR001245">
    <property type="entry name" value="Ser-Thr/Tyr_kinase_cat_dom"/>
</dbReference>
<evidence type="ECO:0000256" key="14">
    <source>
        <dbReference type="ARBA" id="ARBA00022840"/>
    </source>
</evidence>
<proteinExistence type="predicted"/>
<evidence type="ECO:0000313" key="27">
    <source>
        <dbReference type="EMBL" id="CAD6243068.1"/>
    </source>
</evidence>
<keyword evidence="8" id="KW-0808">Transferase</keyword>
<evidence type="ECO:0000256" key="5">
    <source>
        <dbReference type="ARBA" id="ARBA00022527"/>
    </source>
</evidence>
<dbReference type="InterPro" id="IPR051809">
    <property type="entry name" value="Plant_receptor-like_S/T_kinase"/>
</dbReference>
<comment type="function">
    <text evidence="22">The processed protein kinase Xa21 chain released by protein cleavage after X.oryzae pv. oryzae protein Ax21 detection translocates into the nucleus where it can bind and regulate WRKY62, a transcription factor. Confers resistance to the bacterial pathogen X.oryzae pv. oryzae (Xoo).</text>
</comment>
<organism evidence="27 28">
    <name type="scientific">Miscanthus lutarioriparius</name>
    <dbReference type="NCBI Taxonomy" id="422564"/>
    <lineage>
        <taxon>Eukaryota</taxon>
        <taxon>Viridiplantae</taxon>
        <taxon>Streptophyta</taxon>
        <taxon>Embryophyta</taxon>
        <taxon>Tracheophyta</taxon>
        <taxon>Spermatophyta</taxon>
        <taxon>Magnoliopsida</taxon>
        <taxon>Liliopsida</taxon>
        <taxon>Poales</taxon>
        <taxon>Poaceae</taxon>
        <taxon>PACMAD clade</taxon>
        <taxon>Panicoideae</taxon>
        <taxon>Andropogonodae</taxon>
        <taxon>Andropogoneae</taxon>
        <taxon>Saccharinae</taxon>
        <taxon>Miscanthus</taxon>
    </lineage>
</organism>
<keyword evidence="12 24" id="KW-0547">Nucleotide-binding</keyword>
<evidence type="ECO:0000256" key="18">
    <source>
        <dbReference type="ARBA" id="ARBA00023180"/>
    </source>
</evidence>
<evidence type="ECO:0000256" key="3">
    <source>
        <dbReference type="ARBA" id="ARBA00012513"/>
    </source>
</evidence>
<dbReference type="Pfam" id="PF00560">
    <property type="entry name" value="LRR_1"/>
    <property type="match status" value="5"/>
</dbReference>
<keyword evidence="13" id="KW-0418">Kinase</keyword>
<feature type="binding site" evidence="24">
    <location>
        <position position="523"/>
    </location>
    <ligand>
        <name>ATP</name>
        <dbReference type="ChEBI" id="CHEBI:30616"/>
    </ligand>
</feature>
<evidence type="ECO:0000256" key="22">
    <source>
        <dbReference type="ARBA" id="ARBA00056628"/>
    </source>
</evidence>
<keyword evidence="9 25" id="KW-0812">Transmembrane</keyword>
<dbReference type="Pfam" id="PF07714">
    <property type="entry name" value="PK_Tyr_Ser-Thr"/>
    <property type="match status" value="1"/>
</dbReference>
<keyword evidence="17" id="KW-0675">Receptor</keyword>
<dbReference type="SMART" id="SM00220">
    <property type="entry name" value="S_TKc"/>
    <property type="match status" value="1"/>
</dbReference>
<evidence type="ECO:0000256" key="10">
    <source>
        <dbReference type="ARBA" id="ARBA00022729"/>
    </source>
</evidence>
<dbReference type="Proteomes" id="UP000604825">
    <property type="component" value="Unassembled WGS sequence"/>
</dbReference>
<sequence>MNSFGLAGRISPWLGNLSFIREIDLGNNHLEGQIPEELGQLRRLQVLNLTWNLLEGSIPEALGRCTRLSYLNLGMNHLQGQILQSLANLSSIKLLDLGNNTFSGAFPSYLDKLPHISLVSFEFNNLSGVIPPSFWNISTLIGFSMAGNMLVGTIPPNAFNNLPLLRVSYMNVNQFHGHIQASLGNTSDLWKIQLNENFFSGTVPPEVGKLKRLQHLVLSGNSLDANEPIDWKFITSLTNCSQLQFLLLDSLYREYNTISGSIPKGIGSIPAEIFDIHTLSPILDLSYNKLEGSMPEKIGNLNTLVELHLESNMLSGEIPAALGDCQVLQNLYLENNFFGGSIPFTLSKIKGLEILDLSSNNFSGHIPEFLGNLSSLYYLNLSFNNFAGELPTFGIFANGTALSIQGNEALCGGIPYLHLPTCSSEWRKKRRRLPVIPIVIPLVATLGMLLLLYFFLTWHKKKSVENLSTGSIQCHRLISYSQLVKATDGLSTTNLLGTGTFGSVFKGTLEGRSGEPATIIAVKVLKLQTPGALKSFEAECEAMRNLQHRNLVKIITSCSSIDSKGDDFKAIVFDFMPNGSLEDWLHPGPSNQLEQRRLNLHQTVSIILDAACALDYLHWHGVAPIVHCDLKPSNVLLDTDMVAHVGDFGLARILADGSSSFQPSTSTMGFRGTIGYAPPEYGVGNMVSIHGDIYSYGVLILEMVTGRRPTDNEVEHGLSLRNYVEMAIDNRVMDIINMELVTEIENENARVDGAPTRKRLVLVSLLKLGILCTEETPSTRMSTKDIIKELHEIKKALG</sequence>
<dbReference type="InterPro" id="IPR017441">
    <property type="entry name" value="Protein_kinase_ATP_BS"/>
</dbReference>
<dbReference type="FunFam" id="3.80.10.10:FF:000095">
    <property type="entry name" value="LRR receptor-like serine/threonine-protein kinase GSO1"/>
    <property type="match status" value="1"/>
</dbReference>
<dbReference type="PANTHER" id="PTHR27008:SF490">
    <property type="entry name" value="OS11G0569300 PROTEIN"/>
    <property type="match status" value="1"/>
</dbReference>
<dbReference type="InterPro" id="IPR008271">
    <property type="entry name" value="Ser/Thr_kinase_AS"/>
</dbReference>
<evidence type="ECO:0000256" key="9">
    <source>
        <dbReference type="ARBA" id="ARBA00022692"/>
    </source>
</evidence>
<dbReference type="GO" id="GO:0005886">
    <property type="term" value="C:plasma membrane"/>
    <property type="evidence" value="ECO:0007669"/>
    <property type="project" value="UniProtKB-SubCell"/>
</dbReference>
<evidence type="ECO:0000256" key="19">
    <source>
        <dbReference type="ARBA" id="ARBA00047899"/>
    </source>
</evidence>
<keyword evidence="10" id="KW-0732">Signal</keyword>
<evidence type="ECO:0000256" key="17">
    <source>
        <dbReference type="ARBA" id="ARBA00023170"/>
    </source>
</evidence>
<comment type="caution">
    <text evidence="27">The sequence shown here is derived from an EMBL/GenBank/DDBJ whole genome shotgun (WGS) entry which is preliminary data.</text>
</comment>
<feature type="domain" description="Protein kinase" evidence="26">
    <location>
        <begin position="490"/>
        <end position="794"/>
    </location>
</feature>
<dbReference type="PANTHER" id="PTHR27008">
    <property type="entry name" value="OS04G0122200 PROTEIN"/>
    <property type="match status" value="1"/>
</dbReference>
<evidence type="ECO:0000256" key="1">
    <source>
        <dbReference type="ARBA" id="ARBA00004162"/>
    </source>
</evidence>
<evidence type="ECO:0000256" key="13">
    <source>
        <dbReference type="ARBA" id="ARBA00022777"/>
    </source>
</evidence>
<evidence type="ECO:0000256" key="21">
    <source>
        <dbReference type="ARBA" id="ARBA00054320"/>
    </source>
</evidence>
<evidence type="ECO:0000256" key="7">
    <source>
        <dbReference type="ARBA" id="ARBA00022614"/>
    </source>
</evidence>
<evidence type="ECO:0000256" key="2">
    <source>
        <dbReference type="ARBA" id="ARBA00004389"/>
    </source>
</evidence>
<evidence type="ECO:0000256" key="25">
    <source>
        <dbReference type="SAM" id="Phobius"/>
    </source>
</evidence>
<evidence type="ECO:0000256" key="23">
    <source>
        <dbReference type="ARBA" id="ARBA00072040"/>
    </source>
</evidence>
<dbReference type="Gene3D" id="1.10.510.10">
    <property type="entry name" value="Transferase(Phosphotransferase) domain 1"/>
    <property type="match status" value="1"/>
</dbReference>
<dbReference type="InterPro" id="IPR001611">
    <property type="entry name" value="Leu-rich_rpt"/>
</dbReference>
<dbReference type="InterPro" id="IPR032675">
    <property type="entry name" value="LRR_dom_sf"/>
</dbReference>
<dbReference type="FunFam" id="3.80.10.10:FF:000299">
    <property type="entry name" value="Piriformospora indica-insensitive protein 2"/>
    <property type="match status" value="1"/>
</dbReference>
<keyword evidence="11" id="KW-0677">Repeat</keyword>
<keyword evidence="16 25" id="KW-0472">Membrane</keyword>
<dbReference type="PROSITE" id="PS00107">
    <property type="entry name" value="PROTEIN_KINASE_ATP"/>
    <property type="match status" value="1"/>
</dbReference>
<evidence type="ECO:0000256" key="4">
    <source>
        <dbReference type="ARBA" id="ARBA00022475"/>
    </source>
</evidence>
<dbReference type="GO" id="GO:0004674">
    <property type="term" value="F:protein serine/threonine kinase activity"/>
    <property type="evidence" value="ECO:0007669"/>
    <property type="project" value="UniProtKB-KW"/>
</dbReference>
<dbReference type="PROSITE" id="PS50011">
    <property type="entry name" value="PROTEIN_KINASE_DOM"/>
    <property type="match status" value="1"/>
</dbReference>
<evidence type="ECO:0000256" key="16">
    <source>
        <dbReference type="ARBA" id="ARBA00023136"/>
    </source>
</evidence>
<evidence type="ECO:0000259" key="26">
    <source>
        <dbReference type="PROSITE" id="PS50011"/>
    </source>
</evidence>
<evidence type="ECO:0000256" key="11">
    <source>
        <dbReference type="ARBA" id="ARBA00022737"/>
    </source>
</evidence>
<dbReference type="EMBL" id="CAJGYO010000007">
    <property type="protein sequence ID" value="CAD6243068.1"/>
    <property type="molecule type" value="Genomic_DNA"/>
</dbReference>
<keyword evidence="5" id="KW-0723">Serine/threonine-protein kinase</keyword>
<dbReference type="FunFam" id="1.10.510.10:FF:000358">
    <property type="entry name" value="Putative leucine-rich repeat receptor-like serine/threonine-protein kinase"/>
    <property type="match status" value="1"/>
</dbReference>
<evidence type="ECO:0000256" key="12">
    <source>
        <dbReference type="ARBA" id="ARBA00022741"/>
    </source>
</evidence>
<keyword evidence="7" id="KW-0433">Leucine-rich repeat</keyword>
<dbReference type="PROSITE" id="PS00108">
    <property type="entry name" value="PROTEIN_KINASE_ST"/>
    <property type="match status" value="1"/>
</dbReference>
<accession>A0A811P984</accession>
<comment type="function">
    <text evidence="21">Receptor kinase that detects X.oryzae pv. oryzae protein Ax21 to promote innate immunity. Following X.oryzae pv. oryzae protein Ax21 detection, undergoes cleavage, releasing the processed protein kinase Xa21 chain.</text>
</comment>
<comment type="subcellular location">
    <subcellularLocation>
        <location evidence="1">Cell membrane</location>
        <topology evidence="1">Single-pass membrane protein</topology>
    </subcellularLocation>
    <subcellularLocation>
        <location evidence="2">Endoplasmic reticulum membrane</location>
        <topology evidence="2">Single-pass membrane protein</topology>
    </subcellularLocation>
</comment>
<evidence type="ECO:0000256" key="20">
    <source>
        <dbReference type="ARBA" id="ARBA00048679"/>
    </source>
</evidence>
<evidence type="ECO:0000256" key="8">
    <source>
        <dbReference type="ARBA" id="ARBA00022679"/>
    </source>
</evidence>
<comment type="catalytic activity">
    <reaction evidence="19">
        <text>L-threonyl-[protein] + ATP = O-phospho-L-threonyl-[protein] + ADP + H(+)</text>
        <dbReference type="Rhea" id="RHEA:46608"/>
        <dbReference type="Rhea" id="RHEA-COMP:11060"/>
        <dbReference type="Rhea" id="RHEA-COMP:11605"/>
        <dbReference type="ChEBI" id="CHEBI:15378"/>
        <dbReference type="ChEBI" id="CHEBI:30013"/>
        <dbReference type="ChEBI" id="CHEBI:30616"/>
        <dbReference type="ChEBI" id="CHEBI:61977"/>
        <dbReference type="ChEBI" id="CHEBI:456216"/>
        <dbReference type="EC" id="2.7.11.1"/>
    </reaction>
</comment>
<dbReference type="SUPFAM" id="SSF52058">
    <property type="entry name" value="L domain-like"/>
    <property type="match status" value="2"/>
</dbReference>
<gene>
    <name evidence="27" type="ORF">NCGR_LOCUS28362</name>
</gene>
<evidence type="ECO:0000256" key="15">
    <source>
        <dbReference type="ARBA" id="ARBA00022989"/>
    </source>
</evidence>
<evidence type="ECO:0000256" key="6">
    <source>
        <dbReference type="ARBA" id="ARBA00022553"/>
    </source>
</evidence>
<dbReference type="EC" id="2.7.11.1" evidence="3"/>
<keyword evidence="4" id="KW-1003">Cell membrane</keyword>
<keyword evidence="18" id="KW-0325">Glycoprotein</keyword>
<dbReference type="InterPro" id="IPR011009">
    <property type="entry name" value="Kinase-like_dom_sf"/>
</dbReference>
<evidence type="ECO:0000256" key="24">
    <source>
        <dbReference type="PROSITE-ProRule" id="PRU10141"/>
    </source>
</evidence>
<dbReference type="AlphaFoldDB" id="A0A811P984"/>
<name>A0A811P984_9POAL</name>
<dbReference type="Gene3D" id="3.30.200.20">
    <property type="entry name" value="Phosphorylase Kinase, domain 1"/>
    <property type="match status" value="1"/>
</dbReference>
<dbReference type="GO" id="GO:0005524">
    <property type="term" value="F:ATP binding"/>
    <property type="evidence" value="ECO:0007669"/>
    <property type="project" value="UniProtKB-UniRule"/>
</dbReference>
<feature type="transmembrane region" description="Helical" evidence="25">
    <location>
        <begin position="435"/>
        <end position="456"/>
    </location>
</feature>
<dbReference type="GO" id="GO:0005789">
    <property type="term" value="C:endoplasmic reticulum membrane"/>
    <property type="evidence" value="ECO:0007669"/>
    <property type="project" value="UniProtKB-SubCell"/>
</dbReference>
<keyword evidence="14 24" id="KW-0067">ATP-binding</keyword>